<feature type="compositionally biased region" description="Pro residues" evidence="1">
    <location>
        <begin position="73"/>
        <end position="83"/>
    </location>
</feature>
<comment type="caution">
    <text evidence="2">The sequence shown here is derived from an EMBL/GenBank/DDBJ whole genome shotgun (WGS) entry which is preliminary data.</text>
</comment>
<dbReference type="AlphaFoldDB" id="A0A9P9XV91"/>
<reference evidence="2" key="2">
    <citation type="submission" date="2022-07" db="EMBL/GenBank/DDBJ databases">
        <authorList>
            <person name="Goncalves M.F.M."/>
            <person name="Hilario S."/>
            <person name="Van De Peer Y."/>
            <person name="Esteves A.C."/>
            <person name="Alves A."/>
        </authorList>
    </citation>
    <scope>NUCLEOTIDE SEQUENCE</scope>
    <source>
        <strain evidence="2">MUM 19.33</strain>
    </source>
</reference>
<dbReference type="Proteomes" id="UP001055219">
    <property type="component" value="Unassembled WGS sequence"/>
</dbReference>
<protein>
    <submittedName>
        <fullName evidence="2">Uncharacterized protein</fullName>
    </submittedName>
</protein>
<organism evidence="2 3">
    <name type="scientific">Emericellopsis cladophorae</name>
    <dbReference type="NCBI Taxonomy" id="2686198"/>
    <lineage>
        <taxon>Eukaryota</taxon>
        <taxon>Fungi</taxon>
        <taxon>Dikarya</taxon>
        <taxon>Ascomycota</taxon>
        <taxon>Pezizomycotina</taxon>
        <taxon>Sordariomycetes</taxon>
        <taxon>Hypocreomycetidae</taxon>
        <taxon>Hypocreales</taxon>
        <taxon>Bionectriaceae</taxon>
        <taxon>Emericellopsis</taxon>
    </lineage>
</organism>
<evidence type="ECO:0000313" key="3">
    <source>
        <dbReference type="Proteomes" id="UP001055219"/>
    </source>
</evidence>
<name>A0A9P9XV91_9HYPO</name>
<keyword evidence="3" id="KW-1185">Reference proteome</keyword>
<feature type="compositionally biased region" description="Polar residues" evidence="1">
    <location>
        <begin position="163"/>
        <end position="179"/>
    </location>
</feature>
<sequence>MTPPELVQSHEHSYVVSSATTPAQTSPPAPHRLSIVQTVPSYNPPTQYVPTPQSASYFHPPPQGPAEQSMPYFAPPPSEPLTPAPTKSRSVARPLSQLYHRTLQKVASPPMSPPSAPMQHVPGPDTQPYRVVPLEPTYDAVPIPQSYHDKRPLSQVFPPTPMSLLNSPMPVQQQQQHYSGASYFPQTAPPNQPGYPSQPQYPPPGPAAYQAPYTPPVTDAPWQGYQR</sequence>
<dbReference type="EMBL" id="JAGIXG020000068">
    <property type="protein sequence ID" value="KAI6778452.1"/>
    <property type="molecule type" value="Genomic_DNA"/>
</dbReference>
<reference evidence="2" key="1">
    <citation type="journal article" date="2021" name="J Fungi (Basel)">
        <title>Genomic and Metabolomic Analyses of the Marine Fungus Emericellopsis cladophorae: Insights into Saltwater Adaptability Mechanisms and Its Biosynthetic Potential.</title>
        <authorList>
            <person name="Goncalves M.F.M."/>
            <person name="Hilario S."/>
            <person name="Van de Peer Y."/>
            <person name="Esteves A.C."/>
            <person name="Alves A."/>
        </authorList>
    </citation>
    <scope>NUCLEOTIDE SEQUENCE</scope>
    <source>
        <strain evidence="2">MUM 19.33</strain>
    </source>
</reference>
<feature type="region of interest" description="Disordered" evidence="1">
    <location>
        <begin position="105"/>
        <end position="227"/>
    </location>
</feature>
<dbReference type="RefSeq" id="XP_051359308.1">
    <property type="nucleotide sequence ID" value="XM_051509739.1"/>
</dbReference>
<gene>
    <name evidence="2" type="ORF">J7T54_005358</name>
</gene>
<dbReference type="GeneID" id="75831842"/>
<evidence type="ECO:0000256" key="1">
    <source>
        <dbReference type="SAM" id="MobiDB-lite"/>
    </source>
</evidence>
<feature type="region of interest" description="Disordered" evidence="1">
    <location>
        <begin position="1"/>
        <end position="92"/>
    </location>
</feature>
<evidence type="ECO:0000313" key="2">
    <source>
        <dbReference type="EMBL" id="KAI6778452.1"/>
    </source>
</evidence>
<proteinExistence type="predicted"/>
<accession>A0A9P9XV91</accession>
<feature type="compositionally biased region" description="Polar residues" evidence="1">
    <location>
        <begin position="35"/>
        <end position="56"/>
    </location>
</feature>